<dbReference type="KEGG" id="lant:TUM19329_14410"/>
<protein>
    <submittedName>
        <fullName evidence="2">Uncharacterized protein</fullName>
    </submittedName>
</protein>
<dbReference type="Proteomes" id="UP000502894">
    <property type="component" value="Chromosome"/>
</dbReference>
<reference evidence="2" key="1">
    <citation type="journal article" date="2020" name="Microbiol. Resour. Announc.">
        <title>Complete Genome Sequence of Novel Psychrotolerant Legionella Strain TUM19329, Isolated from Antarctic Lake Sediment.</title>
        <authorList>
            <person name="Shimada S."/>
            <person name="Nakai R."/>
            <person name="Aoki K."/>
            <person name="Shimoeda N."/>
            <person name="Ohno G."/>
            <person name="Miyazaki Y."/>
            <person name="Kudoh S."/>
            <person name="Imura S."/>
            <person name="Watanabe K."/>
            <person name="Ishii Y."/>
            <person name="Tateda K."/>
        </authorList>
    </citation>
    <scope>NUCLEOTIDE SEQUENCE [LARGE SCALE GENOMIC DNA]</scope>
    <source>
        <strain evidence="2">TUM19329</strain>
    </source>
</reference>
<name>A0A6F8T4J9_9GAMM</name>
<gene>
    <name evidence="2" type="ORF">TUM19329_14410</name>
</gene>
<evidence type="ECO:0000313" key="2">
    <source>
        <dbReference type="EMBL" id="BCA95080.1"/>
    </source>
</evidence>
<dbReference type="RefSeq" id="WP_226905603.1">
    <property type="nucleotide sequence ID" value="NZ_AP022839.1"/>
</dbReference>
<dbReference type="AlphaFoldDB" id="A0A6F8T4J9"/>
<accession>A0A6F8T4J9</accession>
<feature type="compositionally biased region" description="Basic and acidic residues" evidence="1">
    <location>
        <begin position="98"/>
        <end position="112"/>
    </location>
</feature>
<feature type="region of interest" description="Disordered" evidence="1">
    <location>
        <begin position="39"/>
        <end position="112"/>
    </location>
</feature>
<dbReference type="EMBL" id="AP022839">
    <property type="protein sequence ID" value="BCA95080.1"/>
    <property type="molecule type" value="Genomic_DNA"/>
</dbReference>
<proteinExistence type="predicted"/>
<feature type="compositionally biased region" description="Basic and acidic residues" evidence="1">
    <location>
        <begin position="39"/>
        <end position="57"/>
    </location>
</feature>
<organism evidence="2 3">
    <name type="scientific">Legionella antarctica</name>
    <dbReference type="NCBI Taxonomy" id="2708020"/>
    <lineage>
        <taxon>Bacteria</taxon>
        <taxon>Pseudomonadati</taxon>
        <taxon>Pseudomonadota</taxon>
        <taxon>Gammaproteobacteria</taxon>
        <taxon>Legionellales</taxon>
        <taxon>Legionellaceae</taxon>
        <taxon>Legionella</taxon>
    </lineage>
</organism>
<feature type="compositionally biased region" description="Low complexity" evidence="1">
    <location>
        <begin position="80"/>
        <end position="89"/>
    </location>
</feature>
<sequence>MSDFKSKLPDFKELTSMTSKLYKGIKTSVEEIIHDYKQKRAESEVKEKAEEVNKKSEASVSTPAAKTKVTPDSAPPKTPPVVETPVITEEPTDTPAEEQVKEELHKDSGENK</sequence>
<keyword evidence="3" id="KW-1185">Reference proteome</keyword>
<evidence type="ECO:0000256" key="1">
    <source>
        <dbReference type="SAM" id="MobiDB-lite"/>
    </source>
</evidence>
<evidence type="ECO:0000313" key="3">
    <source>
        <dbReference type="Proteomes" id="UP000502894"/>
    </source>
</evidence>